<keyword evidence="2" id="KW-0808">Transferase</keyword>
<dbReference type="Proteomes" id="UP000249688">
    <property type="component" value="Unassembled WGS sequence"/>
</dbReference>
<dbReference type="GO" id="GO:0016747">
    <property type="term" value="F:acyltransferase activity, transferring groups other than amino-acyl groups"/>
    <property type="evidence" value="ECO:0007669"/>
    <property type="project" value="InterPro"/>
</dbReference>
<dbReference type="CDD" id="cd04301">
    <property type="entry name" value="NAT_SF"/>
    <property type="match status" value="1"/>
</dbReference>
<feature type="domain" description="N-acetyltransferase" evidence="1">
    <location>
        <begin position="9"/>
        <end position="149"/>
    </location>
</feature>
<evidence type="ECO:0000313" key="3">
    <source>
        <dbReference type="Proteomes" id="UP000249688"/>
    </source>
</evidence>
<gene>
    <name evidence="2" type="ORF">C8P66_11377</name>
</gene>
<dbReference type="Pfam" id="PF00583">
    <property type="entry name" value="Acetyltransf_1"/>
    <property type="match status" value="1"/>
</dbReference>
<name>A0A2W7KBB9_9PROT</name>
<dbReference type="Gene3D" id="3.40.630.30">
    <property type="match status" value="1"/>
</dbReference>
<accession>A0A2W7KBB9</accession>
<proteinExistence type="predicted"/>
<dbReference type="InterPro" id="IPR016181">
    <property type="entry name" value="Acyl_CoA_acyltransferase"/>
</dbReference>
<evidence type="ECO:0000313" key="2">
    <source>
        <dbReference type="EMBL" id="PZW44910.1"/>
    </source>
</evidence>
<dbReference type="RefSeq" id="WP_211314128.1">
    <property type="nucleotide sequence ID" value="NZ_QKYU01000013.1"/>
</dbReference>
<dbReference type="AlphaFoldDB" id="A0A2W7KBB9"/>
<comment type="caution">
    <text evidence="2">The sequence shown here is derived from an EMBL/GenBank/DDBJ whole genome shotgun (WGS) entry which is preliminary data.</text>
</comment>
<organism evidence="2 3">
    <name type="scientific">Humitalea rosea</name>
    <dbReference type="NCBI Taxonomy" id="990373"/>
    <lineage>
        <taxon>Bacteria</taxon>
        <taxon>Pseudomonadati</taxon>
        <taxon>Pseudomonadota</taxon>
        <taxon>Alphaproteobacteria</taxon>
        <taxon>Acetobacterales</taxon>
        <taxon>Roseomonadaceae</taxon>
        <taxon>Humitalea</taxon>
    </lineage>
</organism>
<dbReference type="PROSITE" id="PS51186">
    <property type="entry name" value="GNAT"/>
    <property type="match status" value="1"/>
</dbReference>
<sequence length="153" mass="15604">MAATRRAGVDLRAAAGGDAADLAALLHDASPRIAARLEALAAHPFAAALVATGWTGLPCGLIVLDWAPSLQSDRPIARITTLLVAEEDRRSGIGRLLVKAGSQAARVAGCDRLDIALPPGSPEAEAFCAALGFTGPALTLSRPLRKRAPGDPG</sequence>
<dbReference type="InterPro" id="IPR000182">
    <property type="entry name" value="GNAT_dom"/>
</dbReference>
<dbReference type="SUPFAM" id="SSF55729">
    <property type="entry name" value="Acyl-CoA N-acyltransferases (Nat)"/>
    <property type="match status" value="1"/>
</dbReference>
<protein>
    <submittedName>
        <fullName evidence="2">Acetyltransferase (GNAT) family protein</fullName>
    </submittedName>
</protein>
<evidence type="ECO:0000259" key="1">
    <source>
        <dbReference type="PROSITE" id="PS51186"/>
    </source>
</evidence>
<reference evidence="2 3" key="1">
    <citation type="submission" date="2018-06" db="EMBL/GenBank/DDBJ databases">
        <title>Genomic Encyclopedia of Archaeal and Bacterial Type Strains, Phase II (KMG-II): from individual species to whole genera.</title>
        <authorList>
            <person name="Goeker M."/>
        </authorList>
    </citation>
    <scope>NUCLEOTIDE SEQUENCE [LARGE SCALE GENOMIC DNA]</scope>
    <source>
        <strain evidence="2 3">DSM 24525</strain>
    </source>
</reference>
<keyword evidence="3" id="KW-1185">Reference proteome</keyword>
<dbReference type="EMBL" id="QKYU01000013">
    <property type="protein sequence ID" value="PZW44910.1"/>
    <property type="molecule type" value="Genomic_DNA"/>
</dbReference>